<organism evidence="5 6">
    <name type="scientific">Flavobacterium ardleyense</name>
    <dbReference type="NCBI Taxonomy" id="2038737"/>
    <lineage>
        <taxon>Bacteria</taxon>
        <taxon>Pseudomonadati</taxon>
        <taxon>Bacteroidota</taxon>
        <taxon>Flavobacteriia</taxon>
        <taxon>Flavobacteriales</taxon>
        <taxon>Flavobacteriaceae</taxon>
        <taxon>Flavobacterium</taxon>
    </lineage>
</organism>
<evidence type="ECO:0000256" key="1">
    <source>
        <dbReference type="ARBA" id="ARBA00022670"/>
    </source>
</evidence>
<evidence type="ECO:0000256" key="2">
    <source>
        <dbReference type="ARBA" id="ARBA00022729"/>
    </source>
</evidence>
<dbReference type="Proteomes" id="UP001597549">
    <property type="component" value="Unassembled WGS sequence"/>
</dbReference>
<dbReference type="Gene3D" id="3.40.390.10">
    <property type="entry name" value="Collagenase (Catalytic Domain)"/>
    <property type="match status" value="1"/>
</dbReference>
<feature type="domain" description="P/Homo B" evidence="4">
    <location>
        <begin position="642"/>
        <end position="798"/>
    </location>
</feature>
<proteinExistence type="predicted"/>
<dbReference type="SUPFAM" id="SSF55486">
    <property type="entry name" value="Metalloproteases ('zincins'), catalytic domain"/>
    <property type="match status" value="1"/>
</dbReference>
<dbReference type="InterPro" id="IPR026444">
    <property type="entry name" value="Secre_tail"/>
</dbReference>
<dbReference type="Pfam" id="PF01483">
    <property type="entry name" value="P_proprotein"/>
    <property type="match status" value="1"/>
</dbReference>
<dbReference type="RefSeq" id="WP_379805829.1">
    <property type="nucleotide sequence ID" value="NZ_JBHUOL010000012.1"/>
</dbReference>
<protein>
    <submittedName>
        <fullName evidence="5">Reprolysin-like metallopeptidase</fullName>
    </submittedName>
</protein>
<dbReference type="InterPro" id="IPR013783">
    <property type="entry name" value="Ig-like_fold"/>
</dbReference>
<gene>
    <name evidence="5" type="ORF">ACFSX9_06440</name>
</gene>
<dbReference type="InterPro" id="IPR002884">
    <property type="entry name" value="P_dom"/>
</dbReference>
<evidence type="ECO:0000313" key="6">
    <source>
        <dbReference type="Proteomes" id="UP001597549"/>
    </source>
</evidence>
<comment type="caution">
    <text evidence="5">The sequence shown here is derived from an EMBL/GenBank/DDBJ whole genome shotgun (WGS) entry which is preliminary data.</text>
</comment>
<evidence type="ECO:0000259" key="4">
    <source>
        <dbReference type="PROSITE" id="PS51829"/>
    </source>
</evidence>
<dbReference type="EMBL" id="JBHUOL010000012">
    <property type="protein sequence ID" value="MFD2908369.1"/>
    <property type="molecule type" value="Genomic_DNA"/>
</dbReference>
<dbReference type="Pfam" id="PF18962">
    <property type="entry name" value="Por_Secre_tail"/>
    <property type="match status" value="1"/>
</dbReference>
<dbReference type="SUPFAM" id="SSF49785">
    <property type="entry name" value="Galactose-binding domain-like"/>
    <property type="match status" value="1"/>
</dbReference>
<dbReference type="InterPro" id="IPR008979">
    <property type="entry name" value="Galactose-bd-like_sf"/>
</dbReference>
<sequence>MKKKIHYLLIFILLTSFSFGQNKLWSKVSEEKLNKLDKMERGVFPSKYHLYQLDLDNLKRLLMRAPMENPTLSSDLIIQFPTSKGDLVNFKVFEAPVMEKELSDKFPSIRSYAAQGMEDPSITLRFSITDFGLHVMSLSGEDGMYYIDTYTKDLNNYIVYNRSDVQKVRSFGCFVEDEDEPQLQNEVLEQRVNDGNLRQYRLAIACTVEYAAFHLNAAGTPVSSSLAVKKAVVLSAMVVSLTRLNGVYEREMAVRMNLVGNNDKVIFIDSDQFTNSPAMLNEIQDIVNAEIGVNNYDMGHGFCTTDSGVAQVSSVCSSGKARGITGQLNPVGDPFDIDYVAHEMGHQFGALHTQNNPCNRSDDSAFEPGSASTILGYAGICAPNVQTGSDAYFHARSIQQMTNFVTNSANCRTLFATSNVAPVVNAGLSYTIPNGTAFKLTGSATDSNGDALTYCWEQYNNEVSVQPPSASAVGGPNFRSRMPSSSPTRFFPQFQDVLAGSLTPTWEVIPNVARTMNFALTVRDNRLGGGMSNRGNMTVTTAAVGPFKVTSPLVGASLDMNSTQTITWDVAGTTGNGINTVNVNILLSTDDGATFTTLLANTPNDGSQAVTMPSVPAVKCRIIVEAVGNIFYAVSSNFSIGYVITTTCNTYTNNAVVAIPDGVGANAMGQVAVKTITIPAPGSVITDVNVTVGLNHSYPRDVVIALNHPDDSQVYLWNKNCQNTPKDFEYIFDDSADFAVPATGCTAVSGSWRPTGLLSGFNGKNSTGVWTLLFGDTKSGSTGSIRNWSIEICSQTIVLASESYGLEDFSLYPNPNNGNFNIQFNSNSGNEIKVNVHDMSGRAIFNRSYDNMGLFNETLQLSNAQAGVYIVTIQDGSRKEVKKIVVQ</sequence>
<dbReference type="PROSITE" id="PS51829">
    <property type="entry name" value="P_HOMO_B"/>
    <property type="match status" value="1"/>
</dbReference>
<keyword evidence="2" id="KW-0732">Signal</keyword>
<keyword evidence="6" id="KW-1185">Reference proteome</keyword>
<dbReference type="InterPro" id="IPR024079">
    <property type="entry name" value="MetalloPept_cat_dom_sf"/>
</dbReference>
<keyword evidence="3" id="KW-0378">Hydrolase</keyword>
<accession>A0ABW5Z6A2</accession>
<dbReference type="Pfam" id="PF13582">
    <property type="entry name" value="Reprolysin_3"/>
    <property type="match status" value="1"/>
</dbReference>
<reference evidence="6" key="1">
    <citation type="journal article" date="2019" name="Int. J. Syst. Evol. Microbiol.">
        <title>The Global Catalogue of Microorganisms (GCM) 10K type strain sequencing project: providing services to taxonomists for standard genome sequencing and annotation.</title>
        <authorList>
            <consortium name="The Broad Institute Genomics Platform"/>
            <consortium name="The Broad Institute Genome Sequencing Center for Infectious Disease"/>
            <person name="Wu L."/>
            <person name="Ma J."/>
        </authorList>
    </citation>
    <scope>NUCLEOTIDE SEQUENCE [LARGE SCALE GENOMIC DNA]</scope>
    <source>
        <strain evidence="6">KCTC 52644</strain>
    </source>
</reference>
<evidence type="ECO:0000313" key="5">
    <source>
        <dbReference type="EMBL" id="MFD2908369.1"/>
    </source>
</evidence>
<name>A0ABW5Z6A2_9FLAO</name>
<evidence type="ECO:0000256" key="3">
    <source>
        <dbReference type="ARBA" id="ARBA00022801"/>
    </source>
</evidence>
<dbReference type="Gene3D" id="2.60.120.260">
    <property type="entry name" value="Galactose-binding domain-like"/>
    <property type="match status" value="1"/>
</dbReference>
<dbReference type="NCBIfam" id="TIGR04183">
    <property type="entry name" value="Por_Secre_tail"/>
    <property type="match status" value="1"/>
</dbReference>
<dbReference type="Gene3D" id="2.60.40.10">
    <property type="entry name" value="Immunoglobulins"/>
    <property type="match status" value="1"/>
</dbReference>
<keyword evidence="1" id="KW-0645">Protease</keyword>